<accession>A0AAN6MZN4</accession>
<feature type="domain" description="Carrier" evidence="3">
    <location>
        <begin position="597"/>
        <end position="680"/>
    </location>
</feature>
<dbReference type="SUPFAM" id="SSF56801">
    <property type="entry name" value="Acetyl-CoA synthetase-like"/>
    <property type="match status" value="1"/>
</dbReference>
<dbReference type="PROSITE" id="PS00012">
    <property type="entry name" value="PHOSPHOPANTETHEINE"/>
    <property type="match status" value="1"/>
</dbReference>
<dbReference type="SUPFAM" id="SSF51735">
    <property type="entry name" value="NAD(P)-binding Rossmann-fold domains"/>
    <property type="match status" value="1"/>
</dbReference>
<dbReference type="InterPro" id="IPR000873">
    <property type="entry name" value="AMP-dep_synth/lig_dom"/>
</dbReference>
<protein>
    <recommendedName>
        <fullName evidence="3">Carrier domain-containing protein</fullName>
    </recommendedName>
</protein>
<dbReference type="PROSITE" id="PS00455">
    <property type="entry name" value="AMP_BINDING"/>
    <property type="match status" value="1"/>
</dbReference>
<dbReference type="InterPro" id="IPR013120">
    <property type="entry name" value="FAR_NAD-bd"/>
</dbReference>
<evidence type="ECO:0000256" key="1">
    <source>
        <dbReference type="ARBA" id="ARBA00022450"/>
    </source>
</evidence>
<dbReference type="Gene3D" id="3.40.50.720">
    <property type="entry name" value="NAD(P)-binding Rossmann-like Domain"/>
    <property type="match status" value="1"/>
</dbReference>
<dbReference type="SUPFAM" id="SSF47336">
    <property type="entry name" value="ACP-like"/>
    <property type="match status" value="1"/>
</dbReference>
<dbReference type="EMBL" id="MU853887">
    <property type="protein sequence ID" value="KAK3936324.1"/>
    <property type="molecule type" value="Genomic_DNA"/>
</dbReference>
<dbReference type="PANTHER" id="PTHR43439:SF2">
    <property type="entry name" value="ENZYME, PUTATIVE (JCVI)-RELATED"/>
    <property type="match status" value="1"/>
</dbReference>
<proteinExistence type="predicted"/>
<dbReference type="Gene3D" id="1.10.1200.10">
    <property type="entry name" value="ACP-like"/>
    <property type="match status" value="1"/>
</dbReference>
<gene>
    <name evidence="4" type="ORF">QBC46DRAFT_452805</name>
</gene>
<dbReference type="Pfam" id="PF23562">
    <property type="entry name" value="AMP-binding_C_3"/>
    <property type="match status" value="1"/>
</dbReference>
<evidence type="ECO:0000313" key="4">
    <source>
        <dbReference type="EMBL" id="KAK3936324.1"/>
    </source>
</evidence>
<keyword evidence="2" id="KW-0597">Phosphoprotein</keyword>
<name>A0AAN6MZN4_9PEZI</name>
<reference evidence="5" key="1">
    <citation type="journal article" date="2023" name="Mol. Phylogenet. Evol.">
        <title>Genome-scale phylogeny and comparative genomics of the fungal order Sordariales.</title>
        <authorList>
            <person name="Hensen N."/>
            <person name="Bonometti L."/>
            <person name="Westerberg I."/>
            <person name="Brannstrom I.O."/>
            <person name="Guillou S."/>
            <person name="Cros-Aarteil S."/>
            <person name="Calhoun S."/>
            <person name="Haridas S."/>
            <person name="Kuo A."/>
            <person name="Mondo S."/>
            <person name="Pangilinan J."/>
            <person name="Riley R."/>
            <person name="LaButti K."/>
            <person name="Andreopoulos B."/>
            <person name="Lipzen A."/>
            <person name="Chen C."/>
            <person name="Yan M."/>
            <person name="Daum C."/>
            <person name="Ng V."/>
            <person name="Clum A."/>
            <person name="Steindorff A."/>
            <person name="Ohm R.A."/>
            <person name="Martin F."/>
            <person name="Silar P."/>
            <person name="Natvig D.O."/>
            <person name="Lalanne C."/>
            <person name="Gautier V."/>
            <person name="Ament-Velasquez S.L."/>
            <person name="Kruys A."/>
            <person name="Hutchinson M.I."/>
            <person name="Powell A.J."/>
            <person name="Barry K."/>
            <person name="Miller A.N."/>
            <person name="Grigoriev I.V."/>
            <person name="Debuchy R."/>
            <person name="Gladieux P."/>
            <person name="Hiltunen Thoren M."/>
            <person name="Johannesson H."/>
        </authorList>
    </citation>
    <scope>NUCLEOTIDE SEQUENCE [LARGE SCALE GENOMIC DNA]</scope>
    <source>
        <strain evidence="5">CBS 340.73</strain>
    </source>
</reference>
<dbReference type="Pfam" id="PF07993">
    <property type="entry name" value="NAD_binding_4"/>
    <property type="match status" value="1"/>
</dbReference>
<keyword evidence="5" id="KW-1185">Reference proteome</keyword>
<dbReference type="Proteomes" id="UP001303473">
    <property type="component" value="Unassembled WGS sequence"/>
</dbReference>
<dbReference type="Pfam" id="PF00550">
    <property type="entry name" value="PP-binding"/>
    <property type="match status" value="1"/>
</dbReference>
<dbReference type="Pfam" id="PF00501">
    <property type="entry name" value="AMP-binding"/>
    <property type="match status" value="1"/>
</dbReference>
<dbReference type="InterPro" id="IPR036736">
    <property type="entry name" value="ACP-like_sf"/>
</dbReference>
<dbReference type="InterPro" id="IPR042099">
    <property type="entry name" value="ANL_N_sf"/>
</dbReference>
<evidence type="ECO:0000313" key="5">
    <source>
        <dbReference type="Proteomes" id="UP001303473"/>
    </source>
</evidence>
<dbReference type="InterPro" id="IPR036291">
    <property type="entry name" value="NAD(P)-bd_dom_sf"/>
</dbReference>
<dbReference type="InterPro" id="IPR020845">
    <property type="entry name" value="AMP-binding_CS"/>
</dbReference>
<keyword evidence="1" id="KW-0596">Phosphopantetheine</keyword>
<dbReference type="PANTHER" id="PTHR43439">
    <property type="entry name" value="PHENYLACETATE-COENZYME A LIGASE"/>
    <property type="match status" value="1"/>
</dbReference>
<dbReference type="InterPro" id="IPR051414">
    <property type="entry name" value="Adenylate-forming_Reductase"/>
</dbReference>
<dbReference type="AlphaFoldDB" id="A0AAN6MZN4"/>
<dbReference type="PROSITE" id="PS50075">
    <property type="entry name" value="CARRIER"/>
    <property type="match status" value="1"/>
</dbReference>
<evidence type="ECO:0000259" key="3">
    <source>
        <dbReference type="PROSITE" id="PS50075"/>
    </source>
</evidence>
<comment type="caution">
    <text evidence="4">The sequence shown here is derived from an EMBL/GenBank/DDBJ whole genome shotgun (WGS) entry which is preliminary data.</text>
</comment>
<organism evidence="4 5">
    <name type="scientific">Diplogelasinospora grovesii</name>
    <dbReference type="NCBI Taxonomy" id="303347"/>
    <lineage>
        <taxon>Eukaryota</taxon>
        <taxon>Fungi</taxon>
        <taxon>Dikarya</taxon>
        <taxon>Ascomycota</taxon>
        <taxon>Pezizomycotina</taxon>
        <taxon>Sordariomycetes</taxon>
        <taxon>Sordariomycetidae</taxon>
        <taxon>Sordariales</taxon>
        <taxon>Diplogelasinosporaceae</taxon>
        <taxon>Diplogelasinospora</taxon>
    </lineage>
</organism>
<dbReference type="InterPro" id="IPR009081">
    <property type="entry name" value="PP-bd_ACP"/>
</dbReference>
<dbReference type="InterPro" id="IPR006162">
    <property type="entry name" value="Ppantetheine_attach_site"/>
</dbReference>
<dbReference type="Gene3D" id="3.40.50.12780">
    <property type="entry name" value="N-terminal domain of ligase-like"/>
    <property type="match status" value="1"/>
</dbReference>
<sequence length="1091" mass="121621">MAGVNGASGGASGERPDYGRRLIINIVDERARNEPDREWISVPRTSKPEDGWKQITYKQAANAINRVAHRIVDTSGRPKEGDFPTVAYIGPNDVRYIVFALGAVKAGYQALFISPRNSQEGQINLFEQTDCKTICFDSTVKATVQPWLHERDMRAIMVSSMDAWFPEEVEPFPYNKTFEEGEWDPLLVLHTSGSTGFPKPIVARQGMLAIADKYHNLPKWKGRTIWVAGMAQRSKRFFVPMPLYHAAAMYCTMMMVHYWDLPVALGIGDRPLSSDMVVQCVNHSDVDSAILPPAILEEMSQSDDDIAALRKLNFVVFGGGEYMPPKHQTLGNQTLGKRWDIDDDVYAGNLARESGNRLVQKGVMLVNFISATEFTPFPIYWQDRPELWQWFIINSDLFGCEWRKVEGEEDVYEQVIVRKEKHPGYQGFFYTFPDATEYSTKDLYRPHPTLPDHWIYHGRADNVIVFSNGEKLNPVTIEEIITDHPKVRGALVVGTGKFQPALIIEPVEHPKSDKERKELIDSVWPLVVRANKETAAHGQIGRQFIALSNPDKPFLRAGKGTIQRAATVKLYKDEIDRIYEDVGAVASSSEVAKLDLSSKEALAQSIASLFETSLGAPKLDLDTDFFSAGIDSMQVINASRLLRAGLKAAGIHVDASVVATRVIYGNPTPAKLGEYLYSVVKKGVQDGTSNASQHERQATEYLVDKYTRDLPQGGRNKPPPADENQTLLITGTTGALGSYLLDFACACPAVKKVVCLNRAENGKERQTQSSSERGLSTDFSKAEFLHADLSRSDLGLDKADYDRLLNEVDRIIHNQWPVNFNISVESFEPHIRGVRHLADFSYKAAKRVPVVFISSIGTVDGWSKPEPVPERSIRDFDIISTGYGRSKLASSLILEKATEVSGVPTEIVRVGQIAGPAGEKGYWNRQEWLPSLIASSLYLGVLPDSLGPMSTVDWTPIEGIAKMILEVSGVTSKVPIDEIGGYFHGVNPVQTSWAKLAAAVKEFYGDRIKKLVSLDEWVDALEKSQATTEDVNKNPAIKLLDTYKGLAEAERAGQKHVDLDMTRTKKFSKTMREMDAVTPELMQHWCKQWGF</sequence>
<evidence type="ECO:0000256" key="2">
    <source>
        <dbReference type="ARBA" id="ARBA00022553"/>
    </source>
</evidence>